<gene>
    <name evidence="1" type="ORF">SAMN04488514_10740</name>
</gene>
<dbReference type="EMBL" id="FNGV01000007">
    <property type="protein sequence ID" value="SDM28532.1"/>
    <property type="molecule type" value="Genomic_DNA"/>
</dbReference>
<reference evidence="1 2" key="1">
    <citation type="submission" date="2016-10" db="EMBL/GenBank/DDBJ databases">
        <authorList>
            <person name="de Groot N.N."/>
        </authorList>
    </citation>
    <scope>NUCLEOTIDE SEQUENCE [LARGE SCALE GENOMIC DNA]</scope>
    <source>
        <strain evidence="1 2">DSM 19886</strain>
    </source>
</reference>
<sequence>MIVNFIVFPYDAKRIDNTALYFDIVMNEKTIGNLKATETNKNSRQYFHSSTTVKTKIIRNITVNYNYEVSFANDLLKKSDVKITINDRPHAETSTEWRNNEYQMVKNGKEKEVFKRSIDYTTILLYFEEPVNISSCFSEQEGTFNTIIPLGNHSYKKINSKGKENIYYYKDGALEKATIDGGLANFQLIAK</sequence>
<dbReference type="Pfam" id="PF19630">
    <property type="entry name" value="DUF6134"/>
    <property type="match status" value="1"/>
</dbReference>
<dbReference type="Proteomes" id="UP000199440">
    <property type="component" value="Unassembled WGS sequence"/>
</dbReference>
<evidence type="ECO:0000313" key="1">
    <source>
        <dbReference type="EMBL" id="SDM28532.1"/>
    </source>
</evidence>
<dbReference type="InterPro" id="IPR045767">
    <property type="entry name" value="DUF6134"/>
</dbReference>
<evidence type="ECO:0000313" key="2">
    <source>
        <dbReference type="Proteomes" id="UP000199440"/>
    </source>
</evidence>
<dbReference type="STRING" id="192904.SAMN04488514_10740"/>
<protein>
    <submittedName>
        <fullName evidence="1">Uncharacterized protein</fullName>
    </submittedName>
</protein>
<dbReference type="AlphaFoldDB" id="A0A1G9RZC2"/>
<organism evidence="1 2">
    <name type="scientific">Kriegella aquimaris</name>
    <dbReference type="NCBI Taxonomy" id="192904"/>
    <lineage>
        <taxon>Bacteria</taxon>
        <taxon>Pseudomonadati</taxon>
        <taxon>Bacteroidota</taxon>
        <taxon>Flavobacteriia</taxon>
        <taxon>Flavobacteriales</taxon>
        <taxon>Flavobacteriaceae</taxon>
        <taxon>Kriegella</taxon>
    </lineage>
</organism>
<proteinExistence type="predicted"/>
<keyword evidence="2" id="KW-1185">Reference proteome</keyword>
<accession>A0A1G9RZC2</accession>
<name>A0A1G9RZC2_9FLAO</name>